<organism evidence="1 2">
    <name type="scientific">Streptosporangium sandarakinum</name>
    <dbReference type="NCBI Taxonomy" id="1260955"/>
    <lineage>
        <taxon>Bacteria</taxon>
        <taxon>Bacillati</taxon>
        <taxon>Actinomycetota</taxon>
        <taxon>Actinomycetes</taxon>
        <taxon>Streptosporangiales</taxon>
        <taxon>Streptosporangiaceae</taxon>
        <taxon>Streptosporangium</taxon>
    </lineage>
</organism>
<accession>A0A852UZY2</accession>
<reference evidence="1 2" key="1">
    <citation type="submission" date="2020-07" db="EMBL/GenBank/DDBJ databases">
        <title>Sequencing the genomes of 1000 actinobacteria strains.</title>
        <authorList>
            <person name="Klenk H.-P."/>
        </authorList>
    </citation>
    <scope>NUCLEOTIDE SEQUENCE [LARGE SCALE GENOMIC DNA]</scope>
    <source>
        <strain evidence="1 2">DSM 45763</strain>
    </source>
</reference>
<proteinExistence type="predicted"/>
<gene>
    <name evidence="1" type="ORF">HDA43_003167</name>
</gene>
<sequence length="30" mass="3093">MLKIICSMCGRGHYGPCMPGTQAAPEAPAT</sequence>
<name>A0A852UZY2_9ACTN</name>
<dbReference type="Proteomes" id="UP000576393">
    <property type="component" value="Unassembled WGS sequence"/>
</dbReference>
<evidence type="ECO:0000313" key="1">
    <source>
        <dbReference type="EMBL" id="NYF41008.1"/>
    </source>
</evidence>
<comment type="caution">
    <text evidence="1">The sequence shown here is derived from an EMBL/GenBank/DDBJ whole genome shotgun (WGS) entry which is preliminary data.</text>
</comment>
<dbReference type="AlphaFoldDB" id="A0A852UZY2"/>
<evidence type="ECO:0000313" key="2">
    <source>
        <dbReference type="Proteomes" id="UP000576393"/>
    </source>
</evidence>
<keyword evidence="2" id="KW-1185">Reference proteome</keyword>
<dbReference type="EMBL" id="JACCCO010000001">
    <property type="protein sequence ID" value="NYF41008.1"/>
    <property type="molecule type" value="Genomic_DNA"/>
</dbReference>
<protein>
    <submittedName>
        <fullName evidence="1">Uncharacterized protein</fullName>
    </submittedName>
</protein>